<comment type="subcellular location">
    <subcellularLocation>
        <location evidence="1 8">Cell membrane</location>
        <topology evidence="1 8">Multi-pass membrane protein</topology>
    </subcellularLocation>
</comment>
<dbReference type="GO" id="GO:0008049">
    <property type="term" value="P:male courtship behavior"/>
    <property type="evidence" value="ECO:0007669"/>
    <property type="project" value="TreeGrafter"/>
</dbReference>
<evidence type="ECO:0000256" key="7">
    <source>
        <dbReference type="ARBA" id="ARBA00023224"/>
    </source>
</evidence>
<name>A0A182G071_ANOAL</name>
<evidence type="ECO:0000256" key="1">
    <source>
        <dbReference type="ARBA" id="ARBA00004651"/>
    </source>
</evidence>
<evidence type="ECO:0000256" key="5">
    <source>
        <dbReference type="ARBA" id="ARBA00023136"/>
    </source>
</evidence>
<dbReference type="GO" id="GO:0007635">
    <property type="term" value="P:chemosensory behavior"/>
    <property type="evidence" value="ECO:0007669"/>
    <property type="project" value="TreeGrafter"/>
</dbReference>
<keyword evidence="5 8" id="KW-0472">Membrane</keyword>
<keyword evidence="2 8" id="KW-1003">Cell membrane</keyword>
<feature type="transmembrane region" description="Helical" evidence="8">
    <location>
        <begin position="127"/>
        <end position="147"/>
    </location>
</feature>
<dbReference type="PANTHER" id="PTHR21143:SF104">
    <property type="entry name" value="GUSTATORY RECEPTOR 8A-RELATED"/>
    <property type="match status" value="1"/>
</dbReference>
<evidence type="ECO:0000256" key="3">
    <source>
        <dbReference type="ARBA" id="ARBA00022692"/>
    </source>
</evidence>
<evidence type="ECO:0000256" key="4">
    <source>
        <dbReference type="ARBA" id="ARBA00022989"/>
    </source>
</evidence>
<dbReference type="VEuPathDB" id="VectorBase:AALB015650"/>
<accession>A0A182G071</accession>
<dbReference type="GO" id="GO:0030424">
    <property type="term" value="C:axon"/>
    <property type="evidence" value="ECO:0007669"/>
    <property type="project" value="TreeGrafter"/>
</dbReference>
<dbReference type="STRING" id="7167.A0A182G071"/>
<proteinExistence type="inferred from homology"/>
<feature type="transmembrane region" description="Helical" evidence="8">
    <location>
        <begin position="290"/>
        <end position="308"/>
    </location>
</feature>
<evidence type="ECO:0000256" key="2">
    <source>
        <dbReference type="ARBA" id="ARBA00022475"/>
    </source>
</evidence>
<dbReference type="GO" id="GO:0005886">
    <property type="term" value="C:plasma membrane"/>
    <property type="evidence" value="ECO:0007669"/>
    <property type="project" value="UniProtKB-SubCell"/>
</dbReference>
<dbReference type="PANTHER" id="PTHR21143">
    <property type="entry name" value="INVERTEBRATE GUSTATORY RECEPTOR"/>
    <property type="match status" value="1"/>
</dbReference>
<dbReference type="InterPro" id="IPR013604">
    <property type="entry name" value="7TM_chemorcpt"/>
</dbReference>
<evidence type="ECO:0000256" key="6">
    <source>
        <dbReference type="ARBA" id="ARBA00023170"/>
    </source>
</evidence>
<dbReference type="VEuPathDB" id="VectorBase:AALB20_036955"/>
<comment type="function">
    <text evidence="8">Gustatory receptor which mediates acceptance or avoidance behavior, depending on its substrates.</text>
</comment>
<sequence length="394" mass="44567">MLPGADETVLFVHLLLGGPIWRDEIQTGLTIRPLLTVVSSSISIILFAFVLVDLRTILYSQDLVLGVIELLMLFGFASTLFALHVTAIAKYLHNPRKTFFRSLTDIDGHLYALDRHRQPAKGVSHQCLMVLVSSIAALIFYMLANYYRLDKGNAVVLAFKAYALFTIVLASGLFLVLCRQLRLRIKCIVAHLHKIINPAQKGGISKGSILRLTHKAPAMLLRDFRSLAIVQTECFRAADSLNKDCAMMNLSLFALVFYILTSKSFQLFYVSSKQLAKTNHGFSFTEFLEPVVLLMYSFVYLAIATYFGETLIREMQLVVNNLHQFESTQAKPLLYQLDRANDQIEQLGHQIFHQPVALTVDNFFQIDLKFFHLASIMASVGTYLIILLQFDFNN</sequence>
<keyword evidence="10" id="KW-1185">Reference proteome</keyword>
<dbReference type="Pfam" id="PF08395">
    <property type="entry name" value="7tm_7"/>
    <property type="match status" value="1"/>
</dbReference>
<keyword evidence="3 8" id="KW-0812">Transmembrane</keyword>
<reference evidence="9" key="2">
    <citation type="submission" date="2022-08" db="UniProtKB">
        <authorList>
            <consortium name="EnsemblMetazoa"/>
        </authorList>
    </citation>
    <scope>IDENTIFICATION</scope>
    <source>
        <strain evidence="9">STECLA/ALBI9_A</strain>
    </source>
</reference>
<feature type="transmembrane region" description="Helical" evidence="8">
    <location>
        <begin position="370"/>
        <end position="390"/>
    </location>
</feature>
<dbReference type="AlphaFoldDB" id="A0A182G071"/>
<evidence type="ECO:0000256" key="8">
    <source>
        <dbReference type="RuleBase" id="RU363108"/>
    </source>
</evidence>
<evidence type="ECO:0000313" key="9">
    <source>
        <dbReference type="EnsemblMetazoa" id="AALB015650-PA"/>
    </source>
</evidence>
<dbReference type="GO" id="GO:0007165">
    <property type="term" value="P:signal transduction"/>
    <property type="evidence" value="ECO:0007669"/>
    <property type="project" value="UniProtKB-KW"/>
</dbReference>
<keyword evidence="6 8" id="KW-0675">Receptor</keyword>
<comment type="similarity">
    <text evidence="8">Belongs to the insect chemoreceptor superfamily. Gustatory receptor (GR) family.</text>
</comment>
<feature type="transmembrane region" description="Helical" evidence="8">
    <location>
        <begin position="64"/>
        <end position="92"/>
    </location>
</feature>
<protein>
    <recommendedName>
        <fullName evidence="8">Gustatory receptor</fullName>
    </recommendedName>
</protein>
<organism evidence="9 10">
    <name type="scientific">Anopheles albimanus</name>
    <name type="common">New world malaria mosquito</name>
    <dbReference type="NCBI Taxonomy" id="7167"/>
    <lineage>
        <taxon>Eukaryota</taxon>
        <taxon>Metazoa</taxon>
        <taxon>Ecdysozoa</taxon>
        <taxon>Arthropoda</taxon>
        <taxon>Hexapoda</taxon>
        <taxon>Insecta</taxon>
        <taxon>Pterygota</taxon>
        <taxon>Neoptera</taxon>
        <taxon>Endopterygota</taxon>
        <taxon>Diptera</taxon>
        <taxon>Nematocera</taxon>
        <taxon>Culicoidea</taxon>
        <taxon>Culicidae</taxon>
        <taxon>Anophelinae</taxon>
        <taxon>Anopheles</taxon>
    </lineage>
</organism>
<dbReference type="GO" id="GO:0050909">
    <property type="term" value="P:sensory perception of taste"/>
    <property type="evidence" value="ECO:0007669"/>
    <property type="project" value="InterPro"/>
</dbReference>
<keyword evidence="7 8" id="KW-0807">Transducer</keyword>
<dbReference type="GO" id="GO:0030425">
    <property type="term" value="C:dendrite"/>
    <property type="evidence" value="ECO:0007669"/>
    <property type="project" value="TreeGrafter"/>
</dbReference>
<reference evidence="9 10" key="1">
    <citation type="journal article" date="2017" name="G3 (Bethesda)">
        <title>The Physical Genome Mapping of Anopheles albimanus Corrected Scaffold Misassemblies and Identified Interarm Rearrangements in Genus Anopheles.</title>
        <authorList>
            <person name="Artemov G.N."/>
            <person name="Peery A.N."/>
            <person name="Jiang X."/>
            <person name="Tu Z."/>
            <person name="Stegniy V.N."/>
            <person name="Sharakhova M.V."/>
            <person name="Sharakhov I.V."/>
        </authorList>
    </citation>
    <scope>NUCLEOTIDE SEQUENCE [LARGE SCALE GENOMIC DNA]</scope>
    <source>
        <strain evidence="9 10">ALBI9_A</strain>
    </source>
</reference>
<feature type="transmembrane region" description="Helical" evidence="8">
    <location>
        <begin position="159"/>
        <end position="178"/>
    </location>
</feature>
<keyword evidence="4 8" id="KW-1133">Transmembrane helix</keyword>
<feature type="transmembrane region" description="Helical" evidence="8">
    <location>
        <begin position="34"/>
        <end position="52"/>
    </location>
</feature>
<dbReference type="GO" id="GO:0043025">
    <property type="term" value="C:neuronal cell body"/>
    <property type="evidence" value="ECO:0007669"/>
    <property type="project" value="TreeGrafter"/>
</dbReference>
<dbReference type="Proteomes" id="UP000069272">
    <property type="component" value="Chromosome 2R"/>
</dbReference>
<evidence type="ECO:0000313" key="10">
    <source>
        <dbReference type="Proteomes" id="UP000069272"/>
    </source>
</evidence>
<dbReference type="EnsemblMetazoa" id="AALB015650-RA">
    <property type="protein sequence ID" value="AALB015650-PA"/>
    <property type="gene ID" value="AALB015650"/>
</dbReference>
<feature type="transmembrane region" description="Helical" evidence="8">
    <location>
        <begin position="250"/>
        <end position="270"/>
    </location>
</feature>